<evidence type="ECO:0000313" key="8">
    <source>
        <dbReference type="Proteomes" id="UP000002774"/>
    </source>
</evidence>
<dbReference type="Proteomes" id="UP000002774">
    <property type="component" value="Chromosome"/>
</dbReference>
<comment type="similarity">
    <text evidence="1">Belongs to the sigma-70 factor family. ECF subfamily.</text>
</comment>
<dbReference type="AlphaFoldDB" id="H1Y7P3"/>
<evidence type="ECO:0000256" key="3">
    <source>
        <dbReference type="ARBA" id="ARBA00023082"/>
    </source>
</evidence>
<dbReference type="eggNOG" id="COG1595">
    <property type="taxonomic scope" value="Bacteria"/>
</dbReference>
<dbReference type="InterPro" id="IPR036388">
    <property type="entry name" value="WH-like_DNA-bd_sf"/>
</dbReference>
<dbReference type="SUPFAM" id="SSF88946">
    <property type="entry name" value="Sigma2 domain of RNA polymerase sigma factors"/>
    <property type="match status" value="1"/>
</dbReference>
<sequence length="188" mass="21503">MQLPPGITEEELIRQCKTGDLKPLEMLYKHFYGYAMGVGLRYCANRDDALEVVNDGFIKVFNSLNTFSADRPFKAWLRRIIVNTAIDKTRKEKKHAWTADLELAQHMAAETASVIDLLSAGDILKLLDKLPEIHRVVFNLFEIDGYSHDEIALMLAIPASSSRVYLSRGKEKLREMISKAEKNYERRA</sequence>
<dbReference type="GO" id="GO:0003677">
    <property type="term" value="F:DNA binding"/>
    <property type="evidence" value="ECO:0007669"/>
    <property type="project" value="InterPro"/>
</dbReference>
<keyword evidence="3" id="KW-0731">Sigma factor</keyword>
<dbReference type="PANTHER" id="PTHR43133">
    <property type="entry name" value="RNA POLYMERASE ECF-TYPE SIGMA FACTO"/>
    <property type="match status" value="1"/>
</dbReference>
<keyword evidence="4" id="KW-0804">Transcription</keyword>
<feature type="domain" description="RNA polymerase sigma factor 70 region 4 type 2" evidence="6">
    <location>
        <begin position="122"/>
        <end position="173"/>
    </location>
</feature>
<dbReference type="InterPro" id="IPR013249">
    <property type="entry name" value="RNA_pol_sigma70_r4_t2"/>
</dbReference>
<accession>H1Y7P3</accession>
<gene>
    <name evidence="7" type="ORF">Mucpa_5821</name>
</gene>
<dbReference type="GO" id="GO:0006352">
    <property type="term" value="P:DNA-templated transcription initiation"/>
    <property type="evidence" value="ECO:0007669"/>
    <property type="project" value="InterPro"/>
</dbReference>
<evidence type="ECO:0000256" key="1">
    <source>
        <dbReference type="ARBA" id="ARBA00010641"/>
    </source>
</evidence>
<evidence type="ECO:0000259" key="5">
    <source>
        <dbReference type="Pfam" id="PF04542"/>
    </source>
</evidence>
<name>H1Y7P3_9SPHI</name>
<dbReference type="SUPFAM" id="SSF88659">
    <property type="entry name" value="Sigma3 and sigma4 domains of RNA polymerase sigma factors"/>
    <property type="match status" value="1"/>
</dbReference>
<feature type="domain" description="RNA polymerase sigma-70 region 2" evidence="5">
    <location>
        <begin position="27"/>
        <end position="94"/>
    </location>
</feature>
<evidence type="ECO:0000259" key="6">
    <source>
        <dbReference type="Pfam" id="PF08281"/>
    </source>
</evidence>
<dbReference type="Pfam" id="PF04542">
    <property type="entry name" value="Sigma70_r2"/>
    <property type="match status" value="1"/>
</dbReference>
<organism evidence="7 8">
    <name type="scientific">Mucilaginibacter paludis DSM 18603</name>
    <dbReference type="NCBI Taxonomy" id="714943"/>
    <lineage>
        <taxon>Bacteria</taxon>
        <taxon>Pseudomonadati</taxon>
        <taxon>Bacteroidota</taxon>
        <taxon>Sphingobacteriia</taxon>
        <taxon>Sphingobacteriales</taxon>
        <taxon>Sphingobacteriaceae</taxon>
        <taxon>Mucilaginibacter</taxon>
    </lineage>
</organism>
<dbReference type="PANTHER" id="PTHR43133:SF46">
    <property type="entry name" value="RNA POLYMERASE SIGMA-70 FACTOR ECF SUBFAMILY"/>
    <property type="match status" value="1"/>
</dbReference>
<evidence type="ECO:0000256" key="2">
    <source>
        <dbReference type="ARBA" id="ARBA00023015"/>
    </source>
</evidence>
<dbReference type="GO" id="GO:0016987">
    <property type="term" value="F:sigma factor activity"/>
    <property type="evidence" value="ECO:0007669"/>
    <property type="project" value="UniProtKB-KW"/>
</dbReference>
<dbReference type="Gene3D" id="1.10.1740.10">
    <property type="match status" value="1"/>
</dbReference>
<evidence type="ECO:0000313" key="7">
    <source>
        <dbReference type="EMBL" id="EHQ29888.1"/>
    </source>
</evidence>
<dbReference type="STRING" id="714943.Mucpa_5821"/>
<protein>
    <submittedName>
        <fullName evidence="7">RNA polymerase, sigma-24 subunit, ECF subfamily</fullName>
    </submittedName>
</protein>
<dbReference type="OrthoDB" id="1491902at2"/>
<dbReference type="InterPro" id="IPR013325">
    <property type="entry name" value="RNA_pol_sigma_r2"/>
</dbReference>
<proteinExistence type="inferred from homology"/>
<dbReference type="InterPro" id="IPR013324">
    <property type="entry name" value="RNA_pol_sigma_r3/r4-like"/>
</dbReference>
<dbReference type="NCBIfam" id="TIGR02937">
    <property type="entry name" value="sigma70-ECF"/>
    <property type="match status" value="1"/>
</dbReference>
<dbReference type="Pfam" id="PF08281">
    <property type="entry name" value="Sigma70_r4_2"/>
    <property type="match status" value="1"/>
</dbReference>
<keyword evidence="8" id="KW-1185">Reference proteome</keyword>
<keyword evidence="2" id="KW-0805">Transcription regulation</keyword>
<dbReference type="EMBL" id="CM001403">
    <property type="protein sequence ID" value="EHQ29888.1"/>
    <property type="molecule type" value="Genomic_DNA"/>
</dbReference>
<evidence type="ECO:0000256" key="4">
    <source>
        <dbReference type="ARBA" id="ARBA00023163"/>
    </source>
</evidence>
<dbReference type="InterPro" id="IPR014284">
    <property type="entry name" value="RNA_pol_sigma-70_dom"/>
</dbReference>
<dbReference type="Gene3D" id="1.10.10.10">
    <property type="entry name" value="Winged helix-like DNA-binding domain superfamily/Winged helix DNA-binding domain"/>
    <property type="match status" value="1"/>
</dbReference>
<dbReference type="HOGENOM" id="CLU_047691_3_2_10"/>
<dbReference type="RefSeq" id="WP_008511346.1">
    <property type="nucleotide sequence ID" value="NZ_CM001403.1"/>
</dbReference>
<dbReference type="InterPro" id="IPR039425">
    <property type="entry name" value="RNA_pol_sigma-70-like"/>
</dbReference>
<dbReference type="InterPro" id="IPR007627">
    <property type="entry name" value="RNA_pol_sigma70_r2"/>
</dbReference>
<dbReference type="CDD" id="cd06171">
    <property type="entry name" value="Sigma70_r4"/>
    <property type="match status" value="1"/>
</dbReference>
<reference evidence="7" key="1">
    <citation type="submission" date="2011-09" db="EMBL/GenBank/DDBJ databases">
        <title>The permanent draft genome of Mucilaginibacter paludis DSM 18603.</title>
        <authorList>
            <consortium name="US DOE Joint Genome Institute (JGI-PGF)"/>
            <person name="Lucas S."/>
            <person name="Han J."/>
            <person name="Lapidus A."/>
            <person name="Bruce D."/>
            <person name="Goodwin L."/>
            <person name="Pitluck S."/>
            <person name="Peters L."/>
            <person name="Kyrpides N."/>
            <person name="Mavromatis K."/>
            <person name="Ivanova N."/>
            <person name="Mikhailova N."/>
            <person name="Held B."/>
            <person name="Detter J.C."/>
            <person name="Tapia R."/>
            <person name="Han C."/>
            <person name="Land M."/>
            <person name="Hauser L."/>
            <person name="Markowitz V."/>
            <person name="Cheng J.-F."/>
            <person name="Hugenholtz P."/>
            <person name="Woyke T."/>
            <person name="Wu D."/>
            <person name="Tindall B."/>
            <person name="Brambilla E."/>
            <person name="Klenk H.-P."/>
            <person name="Eisen J.A."/>
        </authorList>
    </citation>
    <scope>NUCLEOTIDE SEQUENCE [LARGE SCALE GENOMIC DNA]</scope>
    <source>
        <strain evidence="7">DSM 18603</strain>
    </source>
</reference>